<evidence type="ECO:0000256" key="5">
    <source>
        <dbReference type="SAM" id="MobiDB-lite"/>
    </source>
</evidence>
<dbReference type="SMART" id="SM00356">
    <property type="entry name" value="ZnF_C3H1"/>
    <property type="match status" value="1"/>
</dbReference>
<feature type="compositionally biased region" description="Low complexity" evidence="5">
    <location>
        <begin position="151"/>
        <end position="162"/>
    </location>
</feature>
<evidence type="ECO:0000256" key="2">
    <source>
        <dbReference type="ARBA" id="ARBA00022771"/>
    </source>
</evidence>
<feature type="compositionally biased region" description="Basic and acidic residues" evidence="5">
    <location>
        <begin position="803"/>
        <end position="816"/>
    </location>
</feature>
<evidence type="ECO:0000256" key="3">
    <source>
        <dbReference type="ARBA" id="ARBA00022833"/>
    </source>
</evidence>
<evidence type="ECO:0000256" key="4">
    <source>
        <dbReference type="PROSITE-ProRule" id="PRU00723"/>
    </source>
</evidence>
<feature type="compositionally biased region" description="Low complexity" evidence="5">
    <location>
        <begin position="625"/>
        <end position="664"/>
    </location>
</feature>
<feature type="compositionally biased region" description="Acidic residues" evidence="5">
    <location>
        <begin position="311"/>
        <end position="331"/>
    </location>
</feature>
<keyword evidence="8" id="KW-1185">Reference proteome</keyword>
<dbReference type="GO" id="GO:0008270">
    <property type="term" value="F:zinc ion binding"/>
    <property type="evidence" value="ECO:0007669"/>
    <property type="project" value="UniProtKB-KW"/>
</dbReference>
<dbReference type="InterPro" id="IPR036855">
    <property type="entry name" value="Znf_CCCH_sf"/>
</dbReference>
<feature type="domain" description="C3H1-type" evidence="6">
    <location>
        <begin position="1027"/>
        <end position="1053"/>
    </location>
</feature>
<feature type="compositionally biased region" description="Polar residues" evidence="5">
    <location>
        <begin position="130"/>
        <end position="143"/>
    </location>
</feature>
<accession>A0A9P4K4K9</accession>
<gene>
    <name evidence="7" type="ORF">CC78DRAFT_583102</name>
</gene>
<dbReference type="Proteomes" id="UP000800093">
    <property type="component" value="Unassembled WGS sequence"/>
</dbReference>
<dbReference type="OrthoDB" id="4347at2759"/>
<feature type="region of interest" description="Disordered" evidence="5">
    <location>
        <begin position="746"/>
        <end position="771"/>
    </location>
</feature>
<keyword evidence="2 4" id="KW-0863">Zinc-finger</keyword>
<evidence type="ECO:0000259" key="6">
    <source>
        <dbReference type="PROSITE" id="PS50103"/>
    </source>
</evidence>
<name>A0A9P4K4K9_9PLEO</name>
<keyword evidence="3 4" id="KW-0862">Zinc</keyword>
<reference evidence="8" key="1">
    <citation type="journal article" date="2020" name="Stud. Mycol.">
        <title>101 Dothideomycetes genomes: A test case for predicting lifestyles and emergence of pathogens.</title>
        <authorList>
            <person name="Haridas S."/>
            <person name="Albert R."/>
            <person name="Binder M."/>
            <person name="Bloem J."/>
            <person name="LaButti K."/>
            <person name="Salamov A."/>
            <person name="Andreopoulos B."/>
            <person name="Baker S."/>
            <person name="Barry K."/>
            <person name="Bills G."/>
            <person name="Bluhm B."/>
            <person name="Cannon C."/>
            <person name="Castanera R."/>
            <person name="Culley D."/>
            <person name="Daum C."/>
            <person name="Ezra D."/>
            <person name="Gonzalez J."/>
            <person name="Henrissat B."/>
            <person name="Kuo A."/>
            <person name="Liang C."/>
            <person name="Lipzen A."/>
            <person name="Lutzoni F."/>
            <person name="Magnuson J."/>
            <person name="Mondo S."/>
            <person name="Nolan M."/>
            <person name="Ohm R."/>
            <person name="Pangilinan J."/>
            <person name="Park H.-J."/>
            <person name="Ramirez L."/>
            <person name="Alfaro M."/>
            <person name="Sun H."/>
            <person name="Tritt A."/>
            <person name="Yoshinaga Y."/>
            <person name="Zwiers L.-H."/>
            <person name="Turgeon B."/>
            <person name="Goodwin S."/>
            <person name="Spatafora J."/>
            <person name="Crous P."/>
            <person name="Grigoriev I."/>
        </authorList>
    </citation>
    <scope>NUCLEOTIDE SEQUENCE [LARGE SCALE GENOMIC DNA]</scope>
    <source>
        <strain evidence="8">CBS 304.66</strain>
    </source>
</reference>
<feature type="compositionally biased region" description="Low complexity" evidence="5">
    <location>
        <begin position="967"/>
        <end position="998"/>
    </location>
</feature>
<sequence length="1053" mass="115860">MASNHVPSDHLPLQGQSIYTDPNYENLFPSLDQYGTPSSWNANHQLNHHQSGLVPQSQANPSWQHGSFAQQPYGMASFGQNNNSFSTASPYSYSQFNSHGPVGNNNHGSIGNYAHQQAVDPSLVDPVAVRQQQQSPYQMPVRNTPTPTPTPTGQTQTVPPQTILQNGSLPKPIQMQVPKSTTEMFAQRATAPPARSPYSVPPVTSAKYEVPKGKLANGFTVIDQNALAKSNQCLPLNSLVSFGVAPIVIATNRTSVLPQYTPRQSLSDLKKAGVNKKLLEKIAKSSAKSSASKIRKLSAGSPSSLKREVSSSEDETDSDDESDYSSDEEMETSPLPATRPEDPNESVRYDVIKAAWAPRRERLGEEKIRKSLHELWEVINTIHKRWRADSRAVSEAEERKKTSELPVLKSRVTSGRDLLQVALKATLEHAHPDVVYQMGKIKQFIYICYQFLANRFKMQDYNGPLPTVIYEVLVRCIDTLTSEVLEETKTSKALISMKKQANESNKALIQQIIDGAATTSKKMKSKSQSPPQEEQANSSAEKRPATAPPATRPTVDGQATKKLKASEPSQAPMKKAATVVGPKTPTTTSAATHKKPGEKPPVAPVKSRGNQVVNKPSSFFSTLNATSKKPTPATTATTAKTVTTPKSTTAPAKKPAPSAPAKPTFSFNETMAQLLKPKEEAATAPKPEKQLPPETPEEKTKRLRKESRRHLRVAFRPDAQLVSIRYFHHDPDEELGHDENFVRDAGDIGGEGRMFKQHRDMDIEEDDDEPEIEYRPWRKPSNVDFSHVEGRSSFYEPYGGGELKPKCPEKEANQRREDSTLMVFYSHPSDIPPTPREPLESPNEEETKIKEFGAPPQHILDRIPKSAIPVTNQFSSLFETFAKHAAQPQPTTSQSTYIPSAPPVTGTPDLSAIMNALQAVQQPAQPIQSAQPAAPTLPSVDLAAILSSIQQANAGGASFRPGPTTWPQFGQPYQQQPQQAISSYQQQQSHNQQPNGNSKRPREDGHEGQGSYKKANRGREHRAGPVPHKVIPCKFYKLGKCTKGDACTYIHED</sequence>
<evidence type="ECO:0000256" key="1">
    <source>
        <dbReference type="ARBA" id="ARBA00022723"/>
    </source>
</evidence>
<keyword evidence="1 4" id="KW-0479">Metal-binding</keyword>
<dbReference type="InterPro" id="IPR000571">
    <property type="entry name" value="Znf_CCCH"/>
</dbReference>
<feature type="region of interest" description="Disordered" evidence="5">
    <location>
        <begin position="826"/>
        <end position="845"/>
    </location>
</feature>
<proteinExistence type="predicted"/>
<organism evidence="7 8">
    <name type="scientific">Lojkania enalia</name>
    <dbReference type="NCBI Taxonomy" id="147567"/>
    <lineage>
        <taxon>Eukaryota</taxon>
        <taxon>Fungi</taxon>
        <taxon>Dikarya</taxon>
        <taxon>Ascomycota</taxon>
        <taxon>Pezizomycotina</taxon>
        <taxon>Dothideomycetes</taxon>
        <taxon>Pleosporomycetidae</taxon>
        <taxon>Pleosporales</taxon>
        <taxon>Pleosporales incertae sedis</taxon>
        <taxon>Lojkania</taxon>
    </lineage>
</organism>
<dbReference type="PROSITE" id="PS50103">
    <property type="entry name" value="ZF_C3H1"/>
    <property type="match status" value="1"/>
</dbReference>
<feature type="compositionally biased region" description="Basic residues" evidence="5">
    <location>
        <begin position="701"/>
        <end position="711"/>
    </location>
</feature>
<feature type="compositionally biased region" description="Basic and acidic residues" evidence="5">
    <location>
        <begin position="676"/>
        <end position="700"/>
    </location>
</feature>
<feature type="region of interest" description="Disordered" evidence="5">
    <location>
        <begin position="954"/>
        <end position="1026"/>
    </location>
</feature>
<evidence type="ECO:0000313" key="8">
    <source>
        <dbReference type="Proteomes" id="UP000800093"/>
    </source>
</evidence>
<feature type="region of interest" description="Disordered" evidence="5">
    <location>
        <begin position="290"/>
        <end position="346"/>
    </location>
</feature>
<feature type="zinc finger region" description="C3H1-type" evidence="4">
    <location>
        <begin position="1027"/>
        <end position="1053"/>
    </location>
</feature>
<dbReference type="SUPFAM" id="SSF90229">
    <property type="entry name" value="CCCH zinc finger"/>
    <property type="match status" value="1"/>
</dbReference>
<evidence type="ECO:0000313" key="7">
    <source>
        <dbReference type="EMBL" id="KAF2261998.1"/>
    </source>
</evidence>
<dbReference type="EMBL" id="ML986646">
    <property type="protein sequence ID" value="KAF2261998.1"/>
    <property type="molecule type" value="Genomic_DNA"/>
</dbReference>
<feature type="region of interest" description="Disordered" evidence="5">
    <location>
        <begin position="130"/>
        <end position="168"/>
    </location>
</feature>
<comment type="caution">
    <text evidence="7">The sequence shown here is derived from an EMBL/GenBank/DDBJ whole genome shotgun (WGS) entry which is preliminary data.</text>
</comment>
<protein>
    <recommendedName>
        <fullName evidence="6">C3H1-type domain-containing protein</fullName>
    </recommendedName>
</protein>
<feature type="region of interest" description="Disordered" evidence="5">
    <location>
        <begin position="518"/>
        <end position="711"/>
    </location>
</feature>
<dbReference type="AlphaFoldDB" id="A0A9P4K4K9"/>
<feature type="region of interest" description="Disordered" evidence="5">
    <location>
        <begin position="794"/>
        <end position="816"/>
    </location>
</feature>
<feature type="compositionally biased region" description="Polar residues" evidence="5">
    <location>
        <begin position="608"/>
        <end position="624"/>
    </location>
</feature>
<feature type="compositionally biased region" description="Acidic residues" evidence="5">
    <location>
        <begin position="762"/>
        <end position="771"/>
    </location>
</feature>